<dbReference type="AlphaFoldDB" id="A0A8S1LJI9"/>
<evidence type="ECO:0000313" key="2">
    <source>
        <dbReference type="Proteomes" id="UP000688137"/>
    </source>
</evidence>
<name>A0A8S1LJI9_PARPR</name>
<organism evidence="1 2">
    <name type="scientific">Paramecium primaurelia</name>
    <dbReference type="NCBI Taxonomy" id="5886"/>
    <lineage>
        <taxon>Eukaryota</taxon>
        <taxon>Sar</taxon>
        <taxon>Alveolata</taxon>
        <taxon>Ciliophora</taxon>
        <taxon>Intramacronucleata</taxon>
        <taxon>Oligohymenophorea</taxon>
        <taxon>Peniculida</taxon>
        <taxon>Parameciidae</taxon>
        <taxon>Paramecium</taxon>
    </lineage>
</organism>
<sequence>MLRTDQIINYSALYIDMQYRNLFNTQWSYIKPFDQDKYIQQQKKYDLEDQKNKKYL</sequence>
<accession>A0A8S1LJI9</accession>
<dbReference type="EMBL" id="CAJJDM010000036">
    <property type="protein sequence ID" value="CAD8065453.1"/>
    <property type="molecule type" value="Genomic_DNA"/>
</dbReference>
<protein>
    <submittedName>
        <fullName evidence="1">Uncharacterized protein</fullName>
    </submittedName>
</protein>
<dbReference type="Proteomes" id="UP000688137">
    <property type="component" value="Unassembled WGS sequence"/>
</dbReference>
<proteinExistence type="predicted"/>
<keyword evidence="2" id="KW-1185">Reference proteome</keyword>
<reference evidence="1" key="1">
    <citation type="submission" date="2021-01" db="EMBL/GenBank/DDBJ databases">
        <authorList>
            <consortium name="Genoscope - CEA"/>
            <person name="William W."/>
        </authorList>
    </citation>
    <scope>NUCLEOTIDE SEQUENCE</scope>
</reference>
<comment type="caution">
    <text evidence="1">The sequence shown here is derived from an EMBL/GenBank/DDBJ whole genome shotgun (WGS) entry which is preliminary data.</text>
</comment>
<evidence type="ECO:0000313" key="1">
    <source>
        <dbReference type="EMBL" id="CAD8065453.1"/>
    </source>
</evidence>
<gene>
    <name evidence="1" type="ORF">PPRIM_AZ9-3.1.T0370279</name>
</gene>